<dbReference type="Gene3D" id="1.10.10.10">
    <property type="entry name" value="Winged helix-like DNA-binding domain superfamily/Winged helix DNA-binding domain"/>
    <property type="match status" value="1"/>
</dbReference>
<keyword evidence="3" id="KW-0804">Transcription</keyword>
<dbReference type="EMBL" id="FMBC01000006">
    <property type="protein sequence ID" value="SCC00493.1"/>
    <property type="molecule type" value="Genomic_DNA"/>
</dbReference>
<dbReference type="Proteomes" id="UP000198515">
    <property type="component" value="Unassembled WGS sequence"/>
</dbReference>
<dbReference type="SUPFAM" id="SSF46894">
    <property type="entry name" value="C-terminal effector domain of the bipartite response regulators"/>
    <property type="match status" value="1"/>
</dbReference>
<dbReference type="PRINTS" id="PR00038">
    <property type="entry name" value="HTHLUXR"/>
</dbReference>
<dbReference type="AlphaFoldDB" id="A0A1C4B0U9"/>
<proteinExistence type="predicted"/>
<dbReference type="GO" id="GO:0006355">
    <property type="term" value="P:regulation of DNA-templated transcription"/>
    <property type="evidence" value="ECO:0007669"/>
    <property type="project" value="InterPro"/>
</dbReference>
<dbReference type="PANTHER" id="PTHR44688:SF16">
    <property type="entry name" value="DNA-BINDING TRANSCRIPTIONAL ACTIVATOR DEVR_DOSR"/>
    <property type="match status" value="1"/>
</dbReference>
<evidence type="ECO:0000256" key="3">
    <source>
        <dbReference type="ARBA" id="ARBA00023163"/>
    </source>
</evidence>
<dbReference type="PANTHER" id="PTHR44688">
    <property type="entry name" value="DNA-BINDING TRANSCRIPTIONAL ACTIVATOR DEVR_DOSR"/>
    <property type="match status" value="1"/>
</dbReference>
<accession>A0A1C4B0U9</accession>
<sequence length="94" mass="10661">MWLAHLNKQPTQNMVIRTLLSQLGAMLPAPATASLRLTEREQQTLRLIADGHSNKQIASALGSSVETVKWHLKQLYEKLQVKGRIQARKQQLLH</sequence>
<dbReference type="InterPro" id="IPR000792">
    <property type="entry name" value="Tscrpt_reg_LuxR_C"/>
</dbReference>
<evidence type="ECO:0000313" key="6">
    <source>
        <dbReference type="Proteomes" id="UP000198515"/>
    </source>
</evidence>
<dbReference type="SMART" id="SM00421">
    <property type="entry name" value="HTH_LUXR"/>
    <property type="match status" value="1"/>
</dbReference>
<dbReference type="InterPro" id="IPR036388">
    <property type="entry name" value="WH-like_DNA-bd_sf"/>
</dbReference>
<dbReference type="PROSITE" id="PS50043">
    <property type="entry name" value="HTH_LUXR_2"/>
    <property type="match status" value="1"/>
</dbReference>
<evidence type="ECO:0000256" key="2">
    <source>
        <dbReference type="ARBA" id="ARBA00023125"/>
    </source>
</evidence>
<protein>
    <submittedName>
        <fullName evidence="5">Regulatory protein, luxR family</fullName>
    </submittedName>
</protein>
<evidence type="ECO:0000256" key="1">
    <source>
        <dbReference type="ARBA" id="ARBA00023015"/>
    </source>
</evidence>
<evidence type="ECO:0000259" key="4">
    <source>
        <dbReference type="PROSITE" id="PS50043"/>
    </source>
</evidence>
<keyword evidence="6" id="KW-1185">Reference proteome</keyword>
<gene>
    <name evidence="5" type="ORF">GA0061070_100663</name>
</gene>
<keyword evidence="1" id="KW-0805">Transcription regulation</keyword>
<name>A0A1C4B0U9_9ENTR</name>
<dbReference type="GO" id="GO:0003677">
    <property type="term" value="F:DNA binding"/>
    <property type="evidence" value="ECO:0007669"/>
    <property type="project" value="UniProtKB-KW"/>
</dbReference>
<dbReference type="CDD" id="cd06170">
    <property type="entry name" value="LuxR_C_like"/>
    <property type="match status" value="1"/>
</dbReference>
<organism evidence="5 6">
    <name type="scientific">Kosakonia oryziphila</name>
    <dbReference type="NCBI Taxonomy" id="1005667"/>
    <lineage>
        <taxon>Bacteria</taxon>
        <taxon>Pseudomonadati</taxon>
        <taxon>Pseudomonadota</taxon>
        <taxon>Gammaproteobacteria</taxon>
        <taxon>Enterobacterales</taxon>
        <taxon>Enterobacteriaceae</taxon>
        <taxon>Kosakonia</taxon>
    </lineage>
</organism>
<reference evidence="6" key="1">
    <citation type="submission" date="2016-08" db="EMBL/GenBank/DDBJ databases">
        <authorList>
            <person name="Varghese N."/>
            <person name="Submissions Spin"/>
        </authorList>
    </citation>
    <scope>NUCLEOTIDE SEQUENCE [LARGE SCALE GENOMIC DNA]</scope>
    <source>
        <strain evidence="6">REICA_142</strain>
    </source>
</reference>
<keyword evidence="2" id="KW-0238">DNA-binding</keyword>
<evidence type="ECO:0000313" key="5">
    <source>
        <dbReference type="EMBL" id="SCC00493.1"/>
    </source>
</evidence>
<dbReference type="InterPro" id="IPR016032">
    <property type="entry name" value="Sig_transdc_resp-reg_C-effctor"/>
</dbReference>
<dbReference type="Pfam" id="PF00196">
    <property type="entry name" value="GerE"/>
    <property type="match status" value="1"/>
</dbReference>
<feature type="domain" description="HTH luxR-type" evidence="4">
    <location>
        <begin position="30"/>
        <end position="94"/>
    </location>
</feature>